<keyword evidence="3" id="KW-1185">Reference proteome</keyword>
<dbReference type="AlphaFoldDB" id="W4QKW4"/>
<evidence type="ECO:0000259" key="1">
    <source>
        <dbReference type="Pfam" id="PF11706"/>
    </source>
</evidence>
<accession>W4QKW4</accession>
<dbReference type="EMBL" id="BAUU01000026">
    <property type="protein sequence ID" value="GAE31964.1"/>
    <property type="molecule type" value="Genomic_DNA"/>
</dbReference>
<dbReference type="Proteomes" id="UP000018895">
    <property type="component" value="Unassembled WGS sequence"/>
</dbReference>
<dbReference type="PANTHER" id="PTHR35525:SF3">
    <property type="entry name" value="BLL6575 PROTEIN"/>
    <property type="match status" value="1"/>
</dbReference>
<reference evidence="2" key="1">
    <citation type="journal article" date="2014" name="Genome Announc.">
        <title>Draft Genome Sequences of Three Alkaliphilic Bacillus Strains, Bacillus wakoensis JCM 9140T, Bacillus akibai JCM 9157T, and Bacillus hemicellulosilyticus JCM 9152T.</title>
        <authorList>
            <person name="Yuki M."/>
            <person name="Oshima K."/>
            <person name="Suda W."/>
            <person name="Oshida Y."/>
            <person name="Kitamura K."/>
            <person name="Iida T."/>
            <person name="Hattori M."/>
            <person name="Ohkuma M."/>
        </authorList>
    </citation>
    <scope>NUCLEOTIDE SEQUENCE [LARGE SCALE GENOMIC DNA]</scope>
    <source>
        <strain evidence="2">JCM 9152</strain>
    </source>
</reference>
<feature type="domain" description="Zinc finger CGNR" evidence="1">
    <location>
        <begin position="150"/>
        <end position="190"/>
    </location>
</feature>
<comment type="caution">
    <text evidence="2">The sequence shown here is derived from an EMBL/GenBank/DDBJ whole genome shotgun (WGS) entry which is preliminary data.</text>
</comment>
<dbReference type="OrthoDB" id="123307at2"/>
<evidence type="ECO:0000313" key="3">
    <source>
        <dbReference type="Proteomes" id="UP000018895"/>
    </source>
</evidence>
<dbReference type="InterPro" id="IPR021005">
    <property type="entry name" value="Znf_CGNR"/>
</dbReference>
<proteinExistence type="predicted"/>
<dbReference type="Pfam" id="PF07336">
    <property type="entry name" value="ABATE"/>
    <property type="match status" value="1"/>
</dbReference>
<gene>
    <name evidence="2" type="ORF">JCM9152_3468</name>
</gene>
<dbReference type="InterPro" id="IPR023286">
    <property type="entry name" value="ABATE_dom_sf"/>
</dbReference>
<dbReference type="RefSeq" id="WP_035346207.1">
    <property type="nucleotide sequence ID" value="NZ_BAUU01000026.1"/>
</dbReference>
<dbReference type="Pfam" id="PF11706">
    <property type="entry name" value="zf-CGNR"/>
    <property type="match status" value="1"/>
</dbReference>
<sequence length="196" mass="22645">MCNDNKFPLITGEISLDLVNTEVIRYGKKHDLLTSGEDVFAWVVALQKKQALHDRQFSGEVYEWADEVLPLLKKLRLHLRQGYEQLADNQSLPCDWMNDLELLIEKAPFTYRLVDGVLLAVPSGKSADALIALVAFNAMNLFVTNELSHIHRCANKDCTLLFIDKSGRRKWCSMKICGNRKKVTRHLRRKEREQQY</sequence>
<dbReference type="STRING" id="1236971.JCM9152_3468"/>
<dbReference type="Gene3D" id="1.10.3300.10">
    <property type="entry name" value="Jann2411-like domain"/>
    <property type="match status" value="1"/>
</dbReference>
<dbReference type="InterPro" id="IPR010852">
    <property type="entry name" value="ABATE"/>
</dbReference>
<protein>
    <recommendedName>
        <fullName evidence="1">Zinc finger CGNR domain-containing protein</fullName>
    </recommendedName>
</protein>
<organism evidence="2 3">
    <name type="scientific">Halalkalibacter hemicellulosilyticusJCM 9152</name>
    <dbReference type="NCBI Taxonomy" id="1236971"/>
    <lineage>
        <taxon>Bacteria</taxon>
        <taxon>Bacillati</taxon>
        <taxon>Bacillota</taxon>
        <taxon>Bacilli</taxon>
        <taxon>Bacillales</taxon>
        <taxon>Bacillaceae</taxon>
        <taxon>Halalkalibacter</taxon>
    </lineage>
</organism>
<evidence type="ECO:0000313" key="2">
    <source>
        <dbReference type="EMBL" id="GAE31964.1"/>
    </source>
</evidence>
<name>W4QKW4_9BACI</name>
<dbReference type="PANTHER" id="PTHR35525">
    <property type="entry name" value="BLL6575 PROTEIN"/>
    <property type="match status" value="1"/>
</dbReference>
<dbReference type="SUPFAM" id="SSF160904">
    <property type="entry name" value="Jann2411-like"/>
    <property type="match status" value="1"/>
</dbReference>